<sequence length="105" mass="11844">MNQNAALCITLLFCWLLLIPPTTQGSPLSRNIRCRCIKSHGVVPNVKSLQKLEVIPASSSCPHIEIIATMKRTQEQRCLNPDSKKINDLIKLINKKRSKEVSNHK</sequence>
<dbReference type="FunFam" id="2.40.50.40:FF:000004">
    <property type="entry name" value="C-X-C motif chemokine"/>
    <property type="match status" value="1"/>
</dbReference>
<dbReference type="InterPro" id="IPR036048">
    <property type="entry name" value="Interleukin_8-like_sf"/>
</dbReference>
<keyword evidence="3" id="KW-0202">Cytokine</keyword>
<evidence type="ECO:0000256" key="9">
    <source>
        <dbReference type="SAM" id="SignalP"/>
    </source>
</evidence>
<evidence type="ECO:0000256" key="4">
    <source>
        <dbReference type="ARBA" id="ARBA00022525"/>
    </source>
</evidence>
<dbReference type="SMART" id="SM00199">
    <property type="entry name" value="SCY"/>
    <property type="match status" value="1"/>
</dbReference>
<dbReference type="GO" id="GO:0008009">
    <property type="term" value="F:chemokine activity"/>
    <property type="evidence" value="ECO:0007669"/>
    <property type="project" value="InterPro"/>
</dbReference>
<evidence type="ECO:0000313" key="11">
    <source>
        <dbReference type="Ensembl" id="ENSSHAP00000030511.1"/>
    </source>
</evidence>
<dbReference type="GO" id="GO:0005615">
    <property type="term" value="C:extracellular space"/>
    <property type="evidence" value="ECO:0007669"/>
    <property type="project" value="UniProtKB-KW"/>
</dbReference>
<comment type="subcellular location">
    <subcellularLocation>
        <location evidence="1">Secreted</location>
    </subcellularLocation>
</comment>
<dbReference type="Pfam" id="PF00048">
    <property type="entry name" value="IL8"/>
    <property type="match status" value="1"/>
</dbReference>
<dbReference type="FunCoup" id="A0A7N4P020">
    <property type="interactions" value="748"/>
</dbReference>
<reference evidence="11" key="2">
    <citation type="submission" date="2025-08" db="UniProtKB">
        <authorList>
            <consortium name="Ensembl"/>
        </authorList>
    </citation>
    <scope>IDENTIFICATION</scope>
</reference>
<dbReference type="GeneTree" id="ENSGT00940000161759"/>
<evidence type="ECO:0000256" key="3">
    <source>
        <dbReference type="ARBA" id="ARBA00022514"/>
    </source>
</evidence>
<proteinExistence type="inferred from homology"/>
<dbReference type="Gene3D" id="2.40.50.40">
    <property type="match status" value="1"/>
</dbReference>
<reference evidence="11" key="3">
    <citation type="submission" date="2025-09" db="UniProtKB">
        <authorList>
            <consortium name="Ensembl"/>
        </authorList>
    </citation>
    <scope>IDENTIFICATION</scope>
</reference>
<keyword evidence="5" id="KW-0164">Citrullination</keyword>
<dbReference type="PANTHER" id="PTHR12015:SF188">
    <property type="entry name" value="C-X-C MOTIF CHEMOKINE 10"/>
    <property type="match status" value="1"/>
</dbReference>
<dbReference type="PANTHER" id="PTHR12015">
    <property type="entry name" value="SMALL INDUCIBLE CYTOKINE A"/>
    <property type="match status" value="1"/>
</dbReference>
<comment type="similarity">
    <text evidence="2">Belongs to the intercrine alpha (chemokine CxC) family.</text>
</comment>
<dbReference type="SUPFAM" id="SSF54117">
    <property type="entry name" value="Interleukin 8-like chemokines"/>
    <property type="match status" value="1"/>
</dbReference>
<protein>
    <recommendedName>
        <fullName evidence="7">C-X-C motif chemokine 10</fullName>
    </recommendedName>
    <alternativeName>
        <fullName evidence="8">Small-inducible cytokine B10</fullName>
    </alternativeName>
</protein>
<dbReference type="GO" id="GO:0006954">
    <property type="term" value="P:inflammatory response"/>
    <property type="evidence" value="ECO:0007669"/>
    <property type="project" value="UniProtKB-KW"/>
</dbReference>
<evidence type="ECO:0000256" key="8">
    <source>
        <dbReference type="ARBA" id="ARBA00042062"/>
    </source>
</evidence>
<dbReference type="InterPro" id="IPR039809">
    <property type="entry name" value="Chemokine_b/g/d"/>
</dbReference>
<dbReference type="PRINTS" id="PR00437">
    <property type="entry name" value="SMALLCYTKCXC"/>
</dbReference>
<organism evidence="11 12">
    <name type="scientific">Sarcophilus harrisii</name>
    <name type="common">Tasmanian devil</name>
    <name type="synonym">Sarcophilus laniarius</name>
    <dbReference type="NCBI Taxonomy" id="9305"/>
    <lineage>
        <taxon>Eukaryota</taxon>
        <taxon>Metazoa</taxon>
        <taxon>Chordata</taxon>
        <taxon>Craniata</taxon>
        <taxon>Vertebrata</taxon>
        <taxon>Euteleostomi</taxon>
        <taxon>Mammalia</taxon>
        <taxon>Metatheria</taxon>
        <taxon>Dasyuromorphia</taxon>
        <taxon>Dasyuridae</taxon>
        <taxon>Sarcophilus</taxon>
    </lineage>
</organism>
<dbReference type="Proteomes" id="UP000007648">
    <property type="component" value="Unassembled WGS sequence"/>
</dbReference>
<evidence type="ECO:0000313" key="12">
    <source>
        <dbReference type="Proteomes" id="UP000007648"/>
    </source>
</evidence>
<feature type="domain" description="Chemokine interleukin-8-like" evidence="10">
    <location>
        <begin position="31"/>
        <end position="93"/>
    </location>
</feature>
<dbReference type="InterPro" id="IPR001811">
    <property type="entry name" value="Chemokine_IL8-like_dom"/>
</dbReference>
<evidence type="ECO:0000256" key="5">
    <source>
        <dbReference type="ARBA" id="ARBA00022934"/>
    </source>
</evidence>
<keyword evidence="4" id="KW-0964">Secreted</keyword>
<dbReference type="KEGG" id="shr:100922240"/>
<feature type="signal peptide" evidence="9">
    <location>
        <begin position="1"/>
        <end position="25"/>
    </location>
</feature>
<keyword evidence="6" id="KW-0395">Inflammatory response</keyword>
<dbReference type="AlphaFoldDB" id="A0A7N4P020"/>
<evidence type="ECO:0000256" key="2">
    <source>
        <dbReference type="ARBA" id="ARBA00010665"/>
    </source>
</evidence>
<name>A0A7N4P020_SARHA</name>
<evidence type="ECO:0000256" key="7">
    <source>
        <dbReference type="ARBA" id="ARBA00040242"/>
    </source>
</evidence>
<dbReference type="GO" id="GO:0006955">
    <property type="term" value="P:immune response"/>
    <property type="evidence" value="ECO:0007669"/>
    <property type="project" value="InterPro"/>
</dbReference>
<evidence type="ECO:0000259" key="10">
    <source>
        <dbReference type="SMART" id="SM00199"/>
    </source>
</evidence>
<dbReference type="InParanoid" id="A0A7N4P020"/>
<dbReference type="Ensembl" id="ENSSHAT00000034385.1">
    <property type="protein sequence ID" value="ENSSHAP00000030511.1"/>
    <property type="gene ID" value="ENSSHAG00000029695.1"/>
</dbReference>
<dbReference type="GeneID" id="100922240"/>
<dbReference type="RefSeq" id="XP_003772923.2">
    <property type="nucleotide sequence ID" value="XM_003772875.4"/>
</dbReference>
<keyword evidence="9" id="KW-0732">Signal</keyword>
<dbReference type="OMA" id="RNIRCRC"/>
<dbReference type="OrthoDB" id="9948647at2759"/>
<accession>A0A7N4P020</accession>
<feature type="chain" id="PRO_5029787102" description="C-X-C motif chemokine 10" evidence="9">
    <location>
        <begin position="26"/>
        <end position="105"/>
    </location>
</feature>
<reference evidence="11 12" key="1">
    <citation type="journal article" date="2011" name="Proc. Natl. Acad. Sci. U.S.A.">
        <title>Genetic diversity and population structure of the endangered marsupial Sarcophilus harrisii (Tasmanian devil).</title>
        <authorList>
            <person name="Miller W."/>
            <person name="Hayes V.M."/>
            <person name="Ratan A."/>
            <person name="Petersen D.C."/>
            <person name="Wittekindt N.E."/>
            <person name="Miller J."/>
            <person name="Walenz B."/>
            <person name="Knight J."/>
            <person name="Qi J."/>
            <person name="Zhao F."/>
            <person name="Wang Q."/>
            <person name="Bedoya-Reina O.C."/>
            <person name="Katiyar N."/>
            <person name="Tomsho L.P."/>
            <person name="Kasson L.M."/>
            <person name="Hardie R.A."/>
            <person name="Woodbridge P."/>
            <person name="Tindall E.A."/>
            <person name="Bertelsen M.F."/>
            <person name="Dixon D."/>
            <person name="Pyecroft S."/>
            <person name="Helgen K.M."/>
            <person name="Lesk A.M."/>
            <person name="Pringle T.H."/>
            <person name="Patterson N."/>
            <person name="Zhang Y."/>
            <person name="Kreiss A."/>
            <person name="Woods G.M."/>
            <person name="Jones M.E."/>
            <person name="Schuster S.C."/>
        </authorList>
    </citation>
    <scope>NUCLEOTIDE SEQUENCE [LARGE SCALE GENOMIC DNA]</scope>
</reference>
<dbReference type="InterPro" id="IPR001089">
    <property type="entry name" value="Chemokine_CXC"/>
</dbReference>
<keyword evidence="12" id="KW-1185">Reference proteome</keyword>
<evidence type="ECO:0000256" key="6">
    <source>
        <dbReference type="ARBA" id="ARBA00023198"/>
    </source>
</evidence>
<dbReference type="CTD" id="3627"/>
<gene>
    <name evidence="11" type="primary">CXCL10</name>
</gene>
<evidence type="ECO:0000256" key="1">
    <source>
        <dbReference type="ARBA" id="ARBA00004613"/>
    </source>
</evidence>